<evidence type="ECO:0000313" key="2">
    <source>
        <dbReference type="Proteomes" id="UP000288805"/>
    </source>
</evidence>
<dbReference type="EMBL" id="QGNW01000069">
    <property type="protein sequence ID" value="RVX02735.1"/>
    <property type="molecule type" value="Genomic_DNA"/>
</dbReference>
<dbReference type="GO" id="GO:0006401">
    <property type="term" value="P:RNA catabolic process"/>
    <property type="evidence" value="ECO:0007669"/>
    <property type="project" value="InterPro"/>
</dbReference>
<name>A0A438J1A8_VITVI</name>
<dbReference type="Pfam" id="PF08615">
    <property type="entry name" value="RNase_H2_suC"/>
    <property type="match status" value="1"/>
</dbReference>
<accession>A0A438J1A8</accession>
<dbReference type="AlphaFoldDB" id="A0A438J1A8"/>
<dbReference type="GO" id="GO:0032299">
    <property type="term" value="C:ribonuclease H2 complex"/>
    <property type="evidence" value="ECO:0007669"/>
    <property type="project" value="InterPro"/>
</dbReference>
<dbReference type="CDD" id="cd09271">
    <property type="entry name" value="RNase_H2-C"/>
    <property type="match status" value="1"/>
</dbReference>
<protein>
    <submittedName>
        <fullName evidence="1">Uncharacterized protein</fullName>
    </submittedName>
</protein>
<sequence>MQSKRELRRRKAVDASICAWRSSSGSDWPHSSAPMLHQVQRTCSVSHYFKPKHTGIEVEGLKVEEAFFRGRKLQGTTIHLPEGYSGDKSVEETNLRTEALLIVPGILSFVLGKKSSNTTKSTGTSEGNMNRWETNAKFQAMTFWNHDNLPSQDDSYVRSFHWLAVSKAVSFCVIPLSYSTWYSHDGFVSLHSLI</sequence>
<reference evidence="1 2" key="1">
    <citation type="journal article" date="2018" name="PLoS Genet.">
        <title>Population sequencing reveals clonal diversity and ancestral inbreeding in the grapevine cultivar Chardonnay.</title>
        <authorList>
            <person name="Roach M.J."/>
            <person name="Johnson D.L."/>
            <person name="Bohlmann J."/>
            <person name="van Vuuren H.J."/>
            <person name="Jones S.J."/>
            <person name="Pretorius I.S."/>
            <person name="Schmidt S.A."/>
            <person name="Borneman A.R."/>
        </authorList>
    </citation>
    <scope>NUCLEOTIDE SEQUENCE [LARGE SCALE GENOMIC DNA]</scope>
    <source>
        <strain evidence="2">cv. Chardonnay</strain>
        <tissue evidence="1">Leaf</tissue>
    </source>
</reference>
<proteinExistence type="predicted"/>
<dbReference type="Gene3D" id="2.40.128.680">
    <property type="match status" value="1"/>
</dbReference>
<gene>
    <name evidence="1" type="ORF">CK203_016324</name>
</gene>
<dbReference type="PANTHER" id="PTHR47204">
    <property type="entry name" value="OS02G0168900 PROTEIN"/>
    <property type="match status" value="1"/>
</dbReference>
<organism evidence="1 2">
    <name type="scientific">Vitis vinifera</name>
    <name type="common">Grape</name>
    <dbReference type="NCBI Taxonomy" id="29760"/>
    <lineage>
        <taxon>Eukaryota</taxon>
        <taxon>Viridiplantae</taxon>
        <taxon>Streptophyta</taxon>
        <taxon>Embryophyta</taxon>
        <taxon>Tracheophyta</taxon>
        <taxon>Spermatophyta</taxon>
        <taxon>Magnoliopsida</taxon>
        <taxon>eudicotyledons</taxon>
        <taxon>Gunneridae</taxon>
        <taxon>Pentapetalae</taxon>
        <taxon>rosids</taxon>
        <taxon>Vitales</taxon>
        <taxon>Vitaceae</taxon>
        <taxon>Viteae</taxon>
        <taxon>Vitis</taxon>
    </lineage>
</organism>
<dbReference type="InterPro" id="IPR013924">
    <property type="entry name" value="RNase_H2_suC"/>
</dbReference>
<evidence type="ECO:0000313" key="1">
    <source>
        <dbReference type="EMBL" id="RVX02735.1"/>
    </source>
</evidence>
<dbReference type="PANTHER" id="PTHR47204:SF1">
    <property type="entry name" value="RIBONUCLEASE H2 SUBUNIT C"/>
    <property type="match status" value="1"/>
</dbReference>
<comment type="caution">
    <text evidence="1">The sequence shown here is derived from an EMBL/GenBank/DDBJ whole genome shotgun (WGS) entry which is preliminary data.</text>
</comment>
<dbReference type="Proteomes" id="UP000288805">
    <property type="component" value="Unassembled WGS sequence"/>
</dbReference>